<evidence type="ECO:0000313" key="1">
    <source>
        <dbReference type="EMBL" id="ERJ75070.1"/>
    </source>
</evidence>
<proteinExistence type="predicted"/>
<dbReference type="EMBL" id="AWUY01000187">
    <property type="protein sequence ID" value="ERJ75070.1"/>
    <property type="molecule type" value="Genomic_DNA"/>
</dbReference>
<evidence type="ECO:0000313" key="2">
    <source>
        <dbReference type="Proteomes" id="UP000016660"/>
    </source>
</evidence>
<reference evidence="1 2" key="1">
    <citation type="submission" date="2013-06" db="EMBL/GenBank/DDBJ databases">
        <authorList>
            <person name="Weinstock G."/>
            <person name="Sodergren E."/>
            <person name="Lobos E.A."/>
            <person name="Fulton L."/>
            <person name="Fulton R."/>
            <person name="Courtney L."/>
            <person name="Fronick C."/>
            <person name="O'Laughlin M."/>
            <person name="Godfrey J."/>
            <person name="Wilson R.M."/>
            <person name="Miner T."/>
            <person name="Farmer C."/>
            <person name="Delehaunty K."/>
            <person name="Cordes M."/>
            <person name="Minx P."/>
            <person name="Tomlinson C."/>
            <person name="Chen J."/>
            <person name="Wollam A."/>
            <person name="Pepin K.H."/>
            <person name="Bhonagiri V."/>
            <person name="Zhang X."/>
            <person name="Warren W."/>
            <person name="Mitreva M."/>
            <person name="Mardis E.R."/>
            <person name="Wilson R.K."/>
        </authorList>
    </citation>
    <scope>NUCLEOTIDE SEQUENCE [LARGE SCALE GENOMIC DNA]</scope>
    <source>
        <strain evidence="1 2">ATCC 29426</strain>
    </source>
</reference>
<gene>
    <name evidence="1" type="ORF">HMPREF0653_02049</name>
</gene>
<dbReference type="Proteomes" id="UP000016660">
    <property type="component" value="Unassembled WGS sequence"/>
</dbReference>
<comment type="caution">
    <text evidence="1">The sequence shown here is derived from an EMBL/GenBank/DDBJ whole genome shotgun (WGS) entry which is preliminary data.</text>
</comment>
<name>A0ABN0NQB3_9BACT</name>
<accession>A0ABN0NQB3</accession>
<keyword evidence="2" id="KW-1185">Reference proteome</keyword>
<sequence>MSYAKQRGKKNKQLTYNELYSIRNPFLLLVQWVTSWERN</sequence>
<organism evidence="1 2">
    <name type="scientific">Prevotella disiens JCM 6334 = ATCC 29426</name>
    <dbReference type="NCBI Taxonomy" id="1235811"/>
    <lineage>
        <taxon>Bacteria</taxon>
        <taxon>Pseudomonadati</taxon>
        <taxon>Bacteroidota</taxon>
        <taxon>Bacteroidia</taxon>
        <taxon>Bacteroidales</taxon>
        <taxon>Prevotellaceae</taxon>
        <taxon>Prevotella</taxon>
    </lineage>
</organism>
<protein>
    <submittedName>
        <fullName evidence="1">Uncharacterized protein</fullName>
    </submittedName>
</protein>